<protein>
    <submittedName>
        <fullName evidence="1">Uncharacterized protein</fullName>
    </submittedName>
</protein>
<proteinExistence type="predicted"/>
<dbReference type="Proteomes" id="UP000646548">
    <property type="component" value="Unassembled WGS sequence"/>
</dbReference>
<accession>A0A834CQH0</accession>
<evidence type="ECO:0000313" key="2">
    <source>
        <dbReference type="Proteomes" id="UP000646548"/>
    </source>
</evidence>
<comment type="caution">
    <text evidence="1">The sequence shown here is derived from an EMBL/GenBank/DDBJ whole genome shotgun (WGS) entry which is preliminary data.</text>
</comment>
<reference evidence="1" key="1">
    <citation type="journal article" name="BMC Genomics">
        <title>Long-read sequencing and de novo genome assembly of marine medaka (Oryzias melastigma).</title>
        <authorList>
            <person name="Liang P."/>
            <person name="Saqib H.S.A."/>
            <person name="Ni X."/>
            <person name="Shen Y."/>
        </authorList>
    </citation>
    <scope>NUCLEOTIDE SEQUENCE</scope>
    <source>
        <strain evidence="1">Bigg-433</strain>
    </source>
</reference>
<name>A0A834CQH0_ORYME</name>
<dbReference type="EMBL" id="WKFB01000207">
    <property type="protein sequence ID" value="KAF6731814.1"/>
    <property type="molecule type" value="Genomic_DNA"/>
</dbReference>
<organism evidence="1 2">
    <name type="scientific">Oryzias melastigma</name>
    <name type="common">Marine medaka</name>
    <dbReference type="NCBI Taxonomy" id="30732"/>
    <lineage>
        <taxon>Eukaryota</taxon>
        <taxon>Metazoa</taxon>
        <taxon>Chordata</taxon>
        <taxon>Craniata</taxon>
        <taxon>Vertebrata</taxon>
        <taxon>Euteleostomi</taxon>
        <taxon>Actinopterygii</taxon>
        <taxon>Neopterygii</taxon>
        <taxon>Teleostei</taxon>
        <taxon>Neoteleostei</taxon>
        <taxon>Acanthomorphata</taxon>
        <taxon>Ovalentaria</taxon>
        <taxon>Atherinomorphae</taxon>
        <taxon>Beloniformes</taxon>
        <taxon>Adrianichthyidae</taxon>
        <taxon>Oryziinae</taxon>
        <taxon>Oryzias</taxon>
    </lineage>
</organism>
<sequence>MGRKMCSVLFQHVLNEDSGPYTTWKLQQESSQISQSAKTQLRFREHNPLGAFPLLTSSLLGAWTYETHCFPSALSDTSF</sequence>
<dbReference type="AlphaFoldDB" id="A0A834CQH0"/>
<gene>
    <name evidence="1" type="ORF">FQA47_020761</name>
</gene>
<evidence type="ECO:0000313" key="1">
    <source>
        <dbReference type="EMBL" id="KAF6731814.1"/>
    </source>
</evidence>